<keyword evidence="2" id="KW-0560">Oxidoreductase</keyword>
<dbReference type="AlphaFoldDB" id="A0A0K2UHH3"/>
<name>A0A0K2UHH3_LEPSM</name>
<dbReference type="GO" id="GO:0016616">
    <property type="term" value="F:oxidoreductase activity, acting on the CH-OH group of donors, NAD or NADP as acceptor"/>
    <property type="evidence" value="ECO:0007669"/>
    <property type="project" value="UniProtKB-ARBA"/>
</dbReference>
<dbReference type="InterPro" id="IPR002347">
    <property type="entry name" value="SDR_fam"/>
</dbReference>
<gene>
    <name evidence="3" type="primary">Dhrs11</name>
</gene>
<dbReference type="InterPro" id="IPR036291">
    <property type="entry name" value="NAD(P)-bd_dom_sf"/>
</dbReference>
<dbReference type="Gene3D" id="3.40.50.720">
    <property type="entry name" value="NAD(P)-binding Rossmann-like Domain"/>
    <property type="match status" value="1"/>
</dbReference>
<evidence type="ECO:0000313" key="3">
    <source>
        <dbReference type="EMBL" id="CDW37530.1"/>
    </source>
</evidence>
<protein>
    <submittedName>
        <fullName evidence="3">Dehydrogenase/reductase (SDR family) member 11 [Jaculus jaculus]</fullName>
    </submittedName>
</protein>
<reference evidence="3" key="1">
    <citation type="submission" date="2014-05" db="EMBL/GenBank/DDBJ databases">
        <authorList>
            <person name="Chronopoulou M."/>
        </authorList>
    </citation>
    <scope>NUCLEOTIDE SEQUENCE</scope>
    <source>
        <tissue evidence="3">Whole organism</tissue>
    </source>
</reference>
<comment type="similarity">
    <text evidence="1">Belongs to the short-chain dehydrogenases/reductases (SDR) family.</text>
</comment>
<dbReference type="PANTHER" id="PTHR43115">
    <property type="entry name" value="DEHYDROGENASE/REDUCTASE SDR FAMILY MEMBER 11"/>
    <property type="match status" value="1"/>
</dbReference>
<proteinExistence type="inferred from homology"/>
<dbReference type="PANTHER" id="PTHR43115:SF4">
    <property type="entry name" value="DEHYDROGENASE_REDUCTASE SDR FAMILY MEMBER 11"/>
    <property type="match status" value="1"/>
</dbReference>
<dbReference type="OrthoDB" id="6136459at2759"/>
<dbReference type="PRINTS" id="PR00081">
    <property type="entry name" value="GDHRDH"/>
</dbReference>
<dbReference type="EMBL" id="HACA01020169">
    <property type="protein sequence ID" value="CDW37530.1"/>
    <property type="molecule type" value="Transcribed_RNA"/>
</dbReference>
<dbReference type="Pfam" id="PF00106">
    <property type="entry name" value="adh_short"/>
    <property type="match status" value="1"/>
</dbReference>
<sequence>MERWSGRVALVTGATSGIGASIAVELAKNGMKVVGCGRRVEKIQELNKEHGVRIIEYKCDLSNMSEIYAMFDWIKAHKDLGHLDACICNAGMSTSQTLMEGNPESWNRMMNVNVISTSLATQLAIKQFQELNINDGQIIMINSVLSHNHPSPSMESLNFYSATKMANKALLEMWRKEISLMEPGNNIRIAAISPGLVDTDFIPAMYNDKSPQEVEAIKETVRTTMTSLTPQEVVNTLLYIMSAPPHIQVHDVIIRPTGRNTI</sequence>
<dbReference type="SUPFAM" id="SSF51735">
    <property type="entry name" value="NAD(P)-binding Rossmann-fold domains"/>
    <property type="match status" value="1"/>
</dbReference>
<accession>A0A0K2UHH3</accession>
<dbReference type="FunFam" id="3.40.50.720:FF:000047">
    <property type="entry name" value="NADP-dependent L-serine/L-allo-threonine dehydrogenase"/>
    <property type="match status" value="1"/>
</dbReference>
<evidence type="ECO:0000256" key="1">
    <source>
        <dbReference type="ARBA" id="ARBA00006484"/>
    </source>
</evidence>
<evidence type="ECO:0000256" key="2">
    <source>
        <dbReference type="ARBA" id="ARBA00023002"/>
    </source>
</evidence>
<organism evidence="3">
    <name type="scientific">Lepeophtheirus salmonis</name>
    <name type="common">Salmon louse</name>
    <name type="synonym">Caligus salmonis</name>
    <dbReference type="NCBI Taxonomy" id="72036"/>
    <lineage>
        <taxon>Eukaryota</taxon>
        <taxon>Metazoa</taxon>
        <taxon>Ecdysozoa</taxon>
        <taxon>Arthropoda</taxon>
        <taxon>Crustacea</taxon>
        <taxon>Multicrustacea</taxon>
        <taxon>Hexanauplia</taxon>
        <taxon>Copepoda</taxon>
        <taxon>Siphonostomatoida</taxon>
        <taxon>Caligidae</taxon>
        <taxon>Lepeophtheirus</taxon>
    </lineage>
</organism>